<dbReference type="GO" id="GO:0016887">
    <property type="term" value="F:ATP hydrolysis activity"/>
    <property type="evidence" value="ECO:0007669"/>
    <property type="project" value="InterPro"/>
</dbReference>
<evidence type="ECO:0000256" key="5">
    <source>
        <dbReference type="ARBA" id="ARBA00022989"/>
    </source>
</evidence>
<dbReference type="PANTHER" id="PTHR43394">
    <property type="entry name" value="ATP-DEPENDENT PERMEASE MDL1, MITOCHONDRIAL"/>
    <property type="match status" value="1"/>
</dbReference>
<feature type="transmembrane region" description="Helical" evidence="7">
    <location>
        <begin position="258"/>
        <end position="277"/>
    </location>
</feature>
<dbReference type="SUPFAM" id="SSF52540">
    <property type="entry name" value="P-loop containing nucleoside triphosphate hydrolases"/>
    <property type="match status" value="1"/>
</dbReference>
<evidence type="ECO:0000256" key="1">
    <source>
        <dbReference type="ARBA" id="ARBA00004651"/>
    </source>
</evidence>
<dbReference type="InterPro" id="IPR027417">
    <property type="entry name" value="P-loop_NTPase"/>
</dbReference>
<dbReference type="Gene3D" id="3.40.50.300">
    <property type="entry name" value="P-loop containing nucleotide triphosphate hydrolases"/>
    <property type="match status" value="1"/>
</dbReference>
<feature type="domain" description="ABC transporter" evidence="8">
    <location>
        <begin position="341"/>
        <end position="552"/>
    </location>
</feature>
<evidence type="ECO:0000256" key="3">
    <source>
        <dbReference type="ARBA" id="ARBA00022741"/>
    </source>
</evidence>
<dbReference type="Pfam" id="PF00664">
    <property type="entry name" value="ABC_membrane"/>
    <property type="match status" value="1"/>
</dbReference>
<dbReference type="InterPro" id="IPR039421">
    <property type="entry name" value="Type_1_exporter"/>
</dbReference>
<evidence type="ECO:0000313" key="11">
    <source>
        <dbReference type="Proteomes" id="UP000271380"/>
    </source>
</evidence>
<dbReference type="EMBL" id="LR134377">
    <property type="protein sequence ID" value="VEH09024.1"/>
    <property type="molecule type" value="Genomic_DNA"/>
</dbReference>
<dbReference type="InterPro" id="IPR017871">
    <property type="entry name" value="ABC_transporter-like_CS"/>
</dbReference>
<dbReference type="SUPFAM" id="SSF90123">
    <property type="entry name" value="ABC transporter transmembrane region"/>
    <property type="match status" value="1"/>
</dbReference>
<feature type="domain" description="ABC transmembrane type-1" evidence="9">
    <location>
        <begin position="31"/>
        <end position="273"/>
    </location>
</feature>
<evidence type="ECO:0000313" key="10">
    <source>
        <dbReference type="EMBL" id="VEH09024.1"/>
    </source>
</evidence>
<dbReference type="InterPro" id="IPR011527">
    <property type="entry name" value="ABC1_TM_dom"/>
</dbReference>
<dbReference type="InterPro" id="IPR003439">
    <property type="entry name" value="ABC_transporter-like_ATP-bd"/>
</dbReference>
<dbReference type="GO" id="GO:0005886">
    <property type="term" value="C:plasma membrane"/>
    <property type="evidence" value="ECO:0007669"/>
    <property type="project" value="UniProtKB-SubCell"/>
</dbReference>
<dbReference type="GO" id="GO:0005524">
    <property type="term" value="F:ATP binding"/>
    <property type="evidence" value="ECO:0007669"/>
    <property type="project" value="UniProtKB-KW"/>
</dbReference>
<feature type="transmembrane region" description="Helical" evidence="7">
    <location>
        <begin position="166"/>
        <end position="186"/>
    </location>
</feature>
<dbReference type="Pfam" id="PF00005">
    <property type="entry name" value="ABC_tran"/>
    <property type="match status" value="1"/>
</dbReference>
<dbReference type="PROSITE" id="PS50929">
    <property type="entry name" value="ABC_TM1F"/>
    <property type="match status" value="1"/>
</dbReference>
<keyword evidence="3" id="KW-0547">Nucleotide-binding</keyword>
<feature type="transmembrane region" description="Helical" evidence="7">
    <location>
        <begin position="37"/>
        <end position="58"/>
    </location>
</feature>
<name>A0AB38VW80_9CORY</name>
<evidence type="ECO:0000256" key="4">
    <source>
        <dbReference type="ARBA" id="ARBA00022840"/>
    </source>
</evidence>
<evidence type="ECO:0000256" key="7">
    <source>
        <dbReference type="SAM" id="Phobius"/>
    </source>
</evidence>
<reference evidence="10 11" key="1">
    <citation type="submission" date="2018-12" db="EMBL/GenBank/DDBJ databases">
        <authorList>
            <consortium name="Pathogen Informatics"/>
        </authorList>
    </citation>
    <scope>NUCLEOTIDE SEQUENCE [LARGE SCALE GENOMIC DNA]</scope>
    <source>
        <strain evidence="10 11">NCTC949</strain>
    </source>
</reference>
<feature type="transmembrane region" description="Helical" evidence="7">
    <location>
        <begin position="137"/>
        <end position="160"/>
    </location>
</feature>
<evidence type="ECO:0000256" key="6">
    <source>
        <dbReference type="ARBA" id="ARBA00023136"/>
    </source>
</evidence>
<proteinExistence type="predicted"/>
<dbReference type="PROSITE" id="PS50893">
    <property type="entry name" value="ABC_TRANSPORTER_2"/>
    <property type="match status" value="1"/>
</dbReference>
<protein>
    <submittedName>
        <fullName evidence="10">ABC-type transport system, fused ATPase and permease</fullName>
    </submittedName>
</protein>
<dbReference type="Gene3D" id="1.20.1560.10">
    <property type="entry name" value="ABC transporter type 1, transmembrane domain"/>
    <property type="match status" value="1"/>
</dbReference>
<comment type="subcellular location">
    <subcellularLocation>
        <location evidence="1">Cell membrane</location>
        <topology evidence="1">Multi-pass membrane protein</topology>
    </subcellularLocation>
</comment>
<evidence type="ECO:0000256" key="2">
    <source>
        <dbReference type="ARBA" id="ARBA00022692"/>
    </source>
</evidence>
<dbReference type="InterPro" id="IPR036640">
    <property type="entry name" value="ABC1_TM_sf"/>
</dbReference>
<feature type="transmembrane region" description="Helical" evidence="7">
    <location>
        <begin position="64"/>
        <end position="84"/>
    </location>
</feature>
<dbReference type="GO" id="GO:0015421">
    <property type="term" value="F:ABC-type oligopeptide transporter activity"/>
    <property type="evidence" value="ECO:0007669"/>
    <property type="project" value="TreeGrafter"/>
</dbReference>
<gene>
    <name evidence="10" type="ORF">NCTC949_02151</name>
</gene>
<dbReference type="PANTHER" id="PTHR43394:SF1">
    <property type="entry name" value="ATP-BINDING CASSETTE SUB-FAMILY B MEMBER 10, MITOCHONDRIAL"/>
    <property type="match status" value="1"/>
</dbReference>
<accession>A0AB38VW80</accession>
<evidence type="ECO:0000259" key="8">
    <source>
        <dbReference type="PROSITE" id="PS50893"/>
    </source>
</evidence>
<evidence type="ECO:0000259" key="9">
    <source>
        <dbReference type="PROSITE" id="PS50929"/>
    </source>
</evidence>
<organism evidence="10 11">
    <name type="scientific">Corynebacterium kutscheri</name>
    <dbReference type="NCBI Taxonomy" id="35755"/>
    <lineage>
        <taxon>Bacteria</taxon>
        <taxon>Bacillati</taxon>
        <taxon>Actinomycetota</taxon>
        <taxon>Actinomycetes</taxon>
        <taxon>Mycobacteriales</taxon>
        <taxon>Corynebacteriaceae</taxon>
        <taxon>Corynebacterium</taxon>
    </lineage>
</organism>
<keyword evidence="2 7" id="KW-0812">Transmembrane</keyword>
<keyword evidence="5 7" id="KW-1133">Transmembrane helix</keyword>
<dbReference type="SMART" id="SM00382">
    <property type="entry name" value="AAA"/>
    <property type="match status" value="1"/>
</dbReference>
<dbReference type="Proteomes" id="UP000271380">
    <property type="component" value="Chromosome"/>
</dbReference>
<keyword evidence="6 7" id="KW-0472">Membrane</keyword>
<dbReference type="AlphaFoldDB" id="A0AB38VW80"/>
<keyword evidence="4" id="KW-0067">ATP-binding</keyword>
<dbReference type="InterPro" id="IPR003593">
    <property type="entry name" value="AAA+_ATPase"/>
</dbReference>
<sequence length="552" mass="60361">MTMPTTMTPSLKEVVRWVLSLTRPVHTPLYFSIVMRIIQLSLGIMIFGLAVQAVVTVIMGANQITSTLITLTVLAAIKALVYYLEQFSGHYVAFKALELLRGAAFSQLWPKAPGVLRSTKSGELVTSLTRDIDRIEVLYAHTIAPAIAGITVPLGFGIAWGKLYGWQLSAIPLVFGLFSALVVPLIGAKKSFTATQNVLRKRRELAQHVTDSVFGAEEVVSYGRQQEKLEQNWDIAGDVAKLAIPAAHYRALRRGINLGLTYTCVLGVLIVGIAGNIHPTNIAFIMGGCLLLFDAPRGLEDAAGALDHSLAAARRLHHICHLPTTVSDGTLRVDRTHPVTISWDNVSYVYPDAPEKPVLEGFTHTITHGEHVIFVAPSGSGKSTAAQLLLRFDNPSSGEIFLNGIAISQYQLAELRQAIALVPQRSELLTASIRSNLLLACPDATEEAMWQVLSVVHLDQEIRRLPQGLDSLTGTEVAGLSGGQMQRLCLARALLTQPLVLVLDEFTANVNAELDQAIRRSLAKYYPQLTIIEISHRAHEYNEKQRIIPLFS</sequence>
<dbReference type="PROSITE" id="PS00211">
    <property type="entry name" value="ABC_TRANSPORTER_1"/>
    <property type="match status" value="1"/>
</dbReference>